<sequence length="91" mass="10598">MGGSSSIRLGKFLDRWTGWKKGGSSRLGKFLDRWTGPPKQLNRTRSVLTSRWRRRRRNWTEPGSVHGWWSIKANRGRSAQAFAREWAIRAS</sequence>
<dbReference type="EMBL" id="JADCNM010000006">
    <property type="protein sequence ID" value="KAG0478653.1"/>
    <property type="molecule type" value="Genomic_DNA"/>
</dbReference>
<accession>A0A835R2A0</accession>
<gene>
    <name evidence="1" type="ORF">HPP92_013372</name>
</gene>
<evidence type="ECO:0000313" key="2">
    <source>
        <dbReference type="Proteomes" id="UP000639772"/>
    </source>
</evidence>
<evidence type="ECO:0000313" key="1">
    <source>
        <dbReference type="EMBL" id="KAG0478653.1"/>
    </source>
</evidence>
<dbReference type="AlphaFoldDB" id="A0A835R2A0"/>
<reference evidence="1 2" key="1">
    <citation type="journal article" date="2020" name="Nat. Food">
        <title>A phased Vanilla planifolia genome enables genetic improvement of flavour and production.</title>
        <authorList>
            <person name="Hasing T."/>
            <person name="Tang H."/>
            <person name="Brym M."/>
            <person name="Khazi F."/>
            <person name="Huang T."/>
            <person name="Chambers A.H."/>
        </authorList>
    </citation>
    <scope>NUCLEOTIDE SEQUENCE [LARGE SCALE GENOMIC DNA]</scope>
    <source>
        <tissue evidence="1">Leaf</tissue>
    </source>
</reference>
<dbReference type="Proteomes" id="UP000639772">
    <property type="component" value="Chromosome 6"/>
</dbReference>
<name>A0A835R2A0_VANPL</name>
<comment type="caution">
    <text evidence="1">The sequence shown here is derived from an EMBL/GenBank/DDBJ whole genome shotgun (WGS) entry which is preliminary data.</text>
</comment>
<proteinExistence type="predicted"/>
<protein>
    <submittedName>
        <fullName evidence="1">Uncharacterized protein</fullName>
    </submittedName>
</protein>
<organism evidence="1 2">
    <name type="scientific">Vanilla planifolia</name>
    <name type="common">Vanilla</name>
    <dbReference type="NCBI Taxonomy" id="51239"/>
    <lineage>
        <taxon>Eukaryota</taxon>
        <taxon>Viridiplantae</taxon>
        <taxon>Streptophyta</taxon>
        <taxon>Embryophyta</taxon>
        <taxon>Tracheophyta</taxon>
        <taxon>Spermatophyta</taxon>
        <taxon>Magnoliopsida</taxon>
        <taxon>Liliopsida</taxon>
        <taxon>Asparagales</taxon>
        <taxon>Orchidaceae</taxon>
        <taxon>Vanilloideae</taxon>
        <taxon>Vanilleae</taxon>
        <taxon>Vanilla</taxon>
    </lineage>
</organism>